<comment type="caution">
    <text evidence="2">The sequence shown here is derived from an EMBL/GenBank/DDBJ whole genome shotgun (WGS) entry which is preliminary data.</text>
</comment>
<dbReference type="Pfam" id="PF12802">
    <property type="entry name" value="MarR_2"/>
    <property type="match status" value="1"/>
</dbReference>
<name>A0ABQ6I2Z8_9MICO</name>
<dbReference type="InterPro" id="IPR036388">
    <property type="entry name" value="WH-like_DNA-bd_sf"/>
</dbReference>
<sequence length="157" mass="17421">MTPDERRAVETWESLFRAQVAVLRRLGADDIWQDVSFREYDVLFTLRSRPGHAARLRDLAALSLLSQPSLSRMVDRLVARGLVARQAVPGDARGTLVVLTDDGVRVQAEVGRRHAEAIAAYVGGALDDDELDALRRLTARLGAAQERIPDVTRERGH</sequence>
<accession>A0ABQ6I2Z8</accession>
<dbReference type="SMART" id="SM00347">
    <property type="entry name" value="HTH_MARR"/>
    <property type="match status" value="1"/>
</dbReference>
<dbReference type="SUPFAM" id="SSF46785">
    <property type="entry name" value="Winged helix' DNA-binding domain"/>
    <property type="match status" value="1"/>
</dbReference>
<dbReference type="PANTHER" id="PTHR33164:SF99">
    <property type="entry name" value="MARR FAMILY REGULATORY PROTEIN"/>
    <property type="match status" value="1"/>
</dbReference>
<dbReference type="InterPro" id="IPR000835">
    <property type="entry name" value="HTH_MarR-typ"/>
</dbReference>
<proteinExistence type="predicted"/>
<dbReference type="PROSITE" id="PS50995">
    <property type="entry name" value="HTH_MARR_2"/>
    <property type="match status" value="1"/>
</dbReference>
<organism evidence="2 3">
    <name type="scientific">Luteimicrobium album</name>
    <dbReference type="NCBI Taxonomy" id="1054550"/>
    <lineage>
        <taxon>Bacteria</taxon>
        <taxon>Bacillati</taxon>
        <taxon>Actinomycetota</taxon>
        <taxon>Actinomycetes</taxon>
        <taxon>Micrococcales</taxon>
        <taxon>Luteimicrobium</taxon>
    </lineage>
</organism>
<dbReference type="InterPro" id="IPR039422">
    <property type="entry name" value="MarR/SlyA-like"/>
</dbReference>
<dbReference type="EMBL" id="BSUK01000001">
    <property type="protein sequence ID" value="GMA24987.1"/>
    <property type="molecule type" value="Genomic_DNA"/>
</dbReference>
<dbReference type="Gene3D" id="1.10.10.10">
    <property type="entry name" value="Winged helix-like DNA-binding domain superfamily/Winged helix DNA-binding domain"/>
    <property type="match status" value="1"/>
</dbReference>
<dbReference type="RefSeq" id="WP_284293664.1">
    <property type="nucleotide sequence ID" value="NZ_BSUK01000001.1"/>
</dbReference>
<evidence type="ECO:0000259" key="1">
    <source>
        <dbReference type="PROSITE" id="PS50995"/>
    </source>
</evidence>
<reference evidence="3" key="1">
    <citation type="journal article" date="2019" name="Int. J. Syst. Evol. Microbiol.">
        <title>The Global Catalogue of Microorganisms (GCM) 10K type strain sequencing project: providing services to taxonomists for standard genome sequencing and annotation.</title>
        <authorList>
            <consortium name="The Broad Institute Genomics Platform"/>
            <consortium name="The Broad Institute Genome Sequencing Center for Infectious Disease"/>
            <person name="Wu L."/>
            <person name="Ma J."/>
        </authorList>
    </citation>
    <scope>NUCLEOTIDE SEQUENCE [LARGE SCALE GENOMIC DNA]</scope>
    <source>
        <strain evidence="3">NBRC 106348</strain>
    </source>
</reference>
<gene>
    <name evidence="2" type="ORF">GCM10025864_27460</name>
</gene>
<evidence type="ECO:0000313" key="3">
    <source>
        <dbReference type="Proteomes" id="UP001157091"/>
    </source>
</evidence>
<dbReference type="InterPro" id="IPR036390">
    <property type="entry name" value="WH_DNA-bd_sf"/>
</dbReference>
<dbReference type="PRINTS" id="PR00598">
    <property type="entry name" value="HTHMARR"/>
</dbReference>
<dbReference type="Proteomes" id="UP001157091">
    <property type="component" value="Unassembled WGS sequence"/>
</dbReference>
<keyword evidence="3" id="KW-1185">Reference proteome</keyword>
<protein>
    <recommendedName>
        <fullName evidence="1">HTH marR-type domain-containing protein</fullName>
    </recommendedName>
</protein>
<feature type="domain" description="HTH marR-type" evidence="1">
    <location>
        <begin position="1"/>
        <end position="143"/>
    </location>
</feature>
<evidence type="ECO:0000313" key="2">
    <source>
        <dbReference type="EMBL" id="GMA24987.1"/>
    </source>
</evidence>
<dbReference type="PANTHER" id="PTHR33164">
    <property type="entry name" value="TRANSCRIPTIONAL REGULATOR, MARR FAMILY"/>
    <property type="match status" value="1"/>
</dbReference>